<evidence type="ECO:0000313" key="3">
    <source>
        <dbReference type="Proteomes" id="UP001143548"/>
    </source>
</evidence>
<dbReference type="AlphaFoldDB" id="A0A9W5YUJ8"/>
<dbReference type="EMBL" id="BROQ01000065">
    <property type="protein sequence ID" value="GKZ23282.1"/>
    <property type="molecule type" value="Genomic_DNA"/>
</dbReference>
<sequence>MDKIVSFSNWLKVIKSNTKPTTSVSVSVSAFYSKAKSDDEPPRKKQKLTHHSPLAVDGVVEQLTTQDNKQSIPVIAGEEIEMVEIHDYEFGAPLKRVPTPYPRGKKDLDDDDDDEDEENEQ</sequence>
<gene>
    <name evidence="2" type="ORF">AbraCBS73388_009644</name>
</gene>
<reference evidence="2" key="1">
    <citation type="submission" date="2022-07" db="EMBL/GenBank/DDBJ databases">
        <title>Taxonomy of Aspergillus series Nigri: significant species reduction supported by multi-species coalescent approaches.</title>
        <authorList>
            <person name="Bian C."/>
            <person name="Kusuya Y."/>
            <person name="Sklenar F."/>
            <person name="D'hooge E."/>
            <person name="Yaguchi T."/>
            <person name="Takahashi H."/>
            <person name="Hubka V."/>
        </authorList>
    </citation>
    <scope>NUCLEOTIDE SEQUENCE</scope>
    <source>
        <strain evidence="2">CBS 733.88</strain>
    </source>
</reference>
<organism evidence="2 3">
    <name type="scientific">Aspergillus brasiliensis</name>
    <dbReference type="NCBI Taxonomy" id="319629"/>
    <lineage>
        <taxon>Eukaryota</taxon>
        <taxon>Fungi</taxon>
        <taxon>Dikarya</taxon>
        <taxon>Ascomycota</taxon>
        <taxon>Pezizomycotina</taxon>
        <taxon>Eurotiomycetes</taxon>
        <taxon>Eurotiomycetidae</taxon>
        <taxon>Eurotiales</taxon>
        <taxon>Aspergillaceae</taxon>
        <taxon>Aspergillus</taxon>
        <taxon>Aspergillus subgen. Circumdati</taxon>
    </lineage>
</organism>
<feature type="region of interest" description="Disordered" evidence="1">
    <location>
        <begin position="91"/>
        <end position="121"/>
    </location>
</feature>
<accession>A0A9W5YUJ8</accession>
<protein>
    <submittedName>
        <fullName evidence="2">Uncharacterized protein</fullName>
    </submittedName>
</protein>
<dbReference type="Proteomes" id="UP001143548">
    <property type="component" value="Unassembled WGS sequence"/>
</dbReference>
<name>A0A9W5YUJ8_9EURO</name>
<feature type="region of interest" description="Disordered" evidence="1">
    <location>
        <begin position="32"/>
        <end position="53"/>
    </location>
</feature>
<comment type="caution">
    <text evidence="2">The sequence shown here is derived from an EMBL/GenBank/DDBJ whole genome shotgun (WGS) entry which is preliminary data.</text>
</comment>
<evidence type="ECO:0000256" key="1">
    <source>
        <dbReference type="SAM" id="MobiDB-lite"/>
    </source>
</evidence>
<proteinExistence type="predicted"/>
<feature type="compositionally biased region" description="Acidic residues" evidence="1">
    <location>
        <begin position="109"/>
        <end position="121"/>
    </location>
</feature>
<evidence type="ECO:0000313" key="2">
    <source>
        <dbReference type="EMBL" id="GKZ23282.1"/>
    </source>
</evidence>